<proteinExistence type="predicted"/>
<dbReference type="RefSeq" id="WP_117452381.1">
    <property type="nucleotide sequence ID" value="NZ_CP060636.1"/>
</dbReference>
<keyword evidence="1" id="KW-0472">Membrane</keyword>
<evidence type="ECO:0000313" key="2">
    <source>
        <dbReference type="EMBL" id="QNM11601.1"/>
    </source>
</evidence>
<feature type="transmembrane region" description="Helical" evidence="1">
    <location>
        <begin position="12"/>
        <end position="31"/>
    </location>
</feature>
<organism evidence="2 3">
    <name type="scientific">[Eubacterium] hominis</name>
    <dbReference type="NCBI Taxonomy" id="2764325"/>
    <lineage>
        <taxon>Bacteria</taxon>
        <taxon>Bacillati</taxon>
        <taxon>Bacillota</taxon>
        <taxon>Erysipelotrichia</taxon>
        <taxon>Erysipelotrichales</taxon>
        <taxon>Erysipelotrichaceae</taxon>
        <taxon>Amedibacillus</taxon>
    </lineage>
</organism>
<keyword evidence="1" id="KW-0812">Transmembrane</keyword>
<keyword evidence="1" id="KW-1133">Transmembrane helix</keyword>
<dbReference type="KEGG" id="ehn:H9Q80_15315"/>
<name>A0A7G9GLB9_9FIRM</name>
<keyword evidence="3" id="KW-1185">Reference proteome</keyword>
<dbReference type="Proteomes" id="UP000515856">
    <property type="component" value="Chromosome"/>
</dbReference>
<reference evidence="2 3" key="1">
    <citation type="submission" date="2020-08" db="EMBL/GenBank/DDBJ databases">
        <authorList>
            <person name="Liu C."/>
            <person name="Sun Q."/>
        </authorList>
    </citation>
    <scope>NUCLEOTIDE SEQUENCE [LARGE SCALE GENOMIC DNA]</scope>
    <source>
        <strain evidence="2 3">NSJ-61</strain>
    </source>
</reference>
<evidence type="ECO:0000313" key="3">
    <source>
        <dbReference type="Proteomes" id="UP000515856"/>
    </source>
</evidence>
<sequence>MNKEKFHYKKNTGFFIIILLFVIAFLGIGAYRVKDNVIAQINDTSYDYLLSTTEIVESKVVSSLEKDVQKLNYLSESILFDHNTLKYALKEFTRNNDLYSTFYLDMDGKGINHNDDTIDFSYIKNEETAISKGESSISPAYMNEAGDTIVLIQTPVYRNNVQKGALYCEVMVQRYYTNELFAFQEGKGRTFIVNSEDGAWLLKSPASDMIKLNDDGLYATIKENGNNDSTVKQLKDSIAKQKTGVFEIQGNDATLILCTTPVHEINDWQIVTIMRADMFATQIAQVERNTVFIVVLLIAMILVSIITIYLIFHGQRKKYRDQLENQYQMEKDAIEMMNREIIMRNCDFSVCVDLDEALCSVKIYHDNNEKANLFHDTYDQALRAYSKEIYMDDVDEFIETFTLSSLKKAYHEHKEIKHIHYRIMSDETLWYECYSTCYHQKDHHYVYLFHRNISQEMKQQIQLIQEKYH</sequence>
<gene>
    <name evidence="2" type="ORF">H9Q80_15315</name>
</gene>
<feature type="transmembrane region" description="Helical" evidence="1">
    <location>
        <begin position="291"/>
        <end position="312"/>
    </location>
</feature>
<dbReference type="EMBL" id="CP060636">
    <property type="protein sequence ID" value="QNM11601.1"/>
    <property type="molecule type" value="Genomic_DNA"/>
</dbReference>
<protein>
    <submittedName>
        <fullName evidence="2">Cache domain-containing protein</fullName>
    </submittedName>
</protein>
<accession>A0A7G9GLB9</accession>
<evidence type="ECO:0000256" key="1">
    <source>
        <dbReference type="SAM" id="Phobius"/>
    </source>
</evidence>
<dbReference type="AlphaFoldDB" id="A0A7G9GLB9"/>